<protein>
    <submittedName>
        <fullName evidence="2">DNA-binding MarR family transcriptional regulator</fullName>
    </submittedName>
</protein>
<dbReference type="AlphaFoldDB" id="A0A840YH09"/>
<gene>
    <name evidence="2" type="ORF">FHT02_002851</name>
</gene>
<evidence type="ECO:0000259" key="1">
    <source>
        <dbReference type="SMART" id="SM00347"/>
    </source>
</evidence>
<dbReference type="RefSeq" id="WP_184088690.1">
    <property type="nucleotide sequence ID" value="NZ_JACIJF010000008.1"/>
</dbReference>
<accession>A0A840YH09</accession>
<dbReference type="InterPro" id="IPR036390">
    <property type="entry name" value="WH_DNA-bd_sf"/>
</dbReference>
<dbReference type="InterPro" id="IPR011991">
    <property type="entry name" value="ArsR-like_HTH"/>
</dbReference>
<name>A0A840YH09_9SPHN</name>
<comment type="caution">
    <text evidence="2">The sequence shown here is derived from an EMBL/GenBank/DDBJ whole genome shotgun (WGS) entry which is preliminary data.</text>
</comment>
<dbReference type="SMART" id="SM00347">
    <property type="entry name" value="HTH_MARR"/>
    <property type="match status" value="1"/>
</dbReference>
<dbReference type="GO" id="GO:0003700">
    <property type="term" value="F:DNA-binding transcription factor activity"/>
    <property type="evidence" value="ECO:0007669"/>
    <property type="project" value="InterPro"/>
</dbReference>
<dbReference type="CDD" id="cd00090">
    <property type="entry name" value="HTH_ARSR"/>
    <property type="match status" value="1"/>
</dbReference>
<dbReference type="Gene3D" id="1.10.10.10">
    <property type="entry name" value="Winged helix-like DNA-binding domain superfamily/Winged helix DNA-binding domain"/>
    <property type="match status" value="1"/>
</dbReference>
<proteinExistence type="predicted"/>
<evidence type="ECO:0000313" key="3">
    <source>
        <dbReference type="Proteomes" id="UP000527143"/>
    </source>
</evidence>
<keyword evidence="3" id="KW-1185">Reference proteome</keyword>
<reference evidence="2 3" key="1">
    <citation type="submission" date="2020-08" db="EMBL/GenBank/DDBJ databases">
        <title>Genomic Encyclopedia of Type Strains, Phase IV (KMG-IV): sequencing the most valuable type-strain genomes for metagenomic binning, comparative biology and taxonomic classification.</title>
        <authorList>
            <person name="Goeker M."/>
        </authorList>
    </citation>
    <scope>NUCLEOTIDE SEQUENCE [LARGE SCALE GENOMIC DNA]</scope>
    <source>
        <strain evidence="2 3">DSM 26736</strain>
    </source>
</reference>
<feature type="domain" description="HTH marR-type" evidence="1">
    <location>
        <begin position="22"/>
        <end position="129"/>
    </location>
</feature>
<evidence type="ECO:0000313" key="2">
    <source>
        <dbReference type="EMBL" id="MBB5711605.1"/>
    </source>
</evidence>
<sequence length="159" mass="17135">MAPSSRTLGTLVRRLLELLDGEVEATYRASALTWRPRYTPILRALMQSGPASIKAVAVRIGVSHSAVSQTVSQMSKDGLVTLEPGKDGRERIIALTDKAERMIPALERQWAATNAAADQLDAELTAPLTGILTEAIVALEHRSFGERIACEGQITSPSK</sequence>
<dbReference type="EMBL" id="JACIJF010000008">
    <property type="protein sequence ID" value="MBB5711605.1"/>
    <property type="molecule type" value="Genomic_DNA"/>
</dbReference>
<dbReference type="Pfam" id="PF12802">
    <property type="entry name" value="MarR_2"/>
    <property type="match status" value="1"/>
</dbReference>
<organism evidence="2 3">
    <name type="scientific">Sphingomonas xinjiangensis</name>
    <dbReference type="NCBI Taxonomy" id="643568"/>
    <lineage>
        <taxon>Bacteria</taxon>
        <taxon>Pseudomonadati</taxon>
        <taxon>Pseudomonadota</taxon>
        <taxon>Alphaproteobacteria</taxon>
        <taxon>Sphingomonadales</taxon>
        <taxon>Sphingomonadaceae</taxon>
        <taxon>Sphingomonas</taxon>
    </lineage>
</organism>
<dbReference type="InterPro" id="IPR036388">
    <property type="entry name" value="WH-like_DNA-bd_sf"/>
</dbReference>
<dbReference type="GO" id="GO:0003677">
    <property type="term" value="F:DNA binding"/>
    <property type="evidence" value="ECO:0007669"/>
    <property type="project" value="UniProtKB-KW"/>
</dbReference>
<dbReference type="Proteomes" id="UP000527143">
    <property type="component" value="Unassembled WGS sequence"/>
</dbReference>
<dbReference type="SUPFAM" id="SSF46785">
    <property type="entry name" value="Winged helix' DNA-binding domain"/>
    <property type="match status" value="1"/>
</dbReference>
<keyword evidence="2" id="KW-0238">DNA-binding</keyword>
<dbReference type="InterPro" id="IPR000835">
    <property type="entry name" value="HTH_MarR-typ"/>
</dbReference>